<name>Q2GTR2_CHAGB</name>
<dbReference type="HOGENOM" id="CLU_2072866_0_0_1"/>
<accession>Q2GTR2</accession>
<protein>
    <submittedName>
        <fullName evidence="1">Uncharacterized protein</fullName>
    </submittedName>
</protein>
<gene>
    <name evidence="1" type="ORF">CHGG_08642</name>
</gene>
<dbReference type="EMBL" id="CH408034">
    <property type="protein sequence ID" value="EAQ84628.1"/>
    <property type="molecule type" value="Genomic_DNA"/>
</dbReference>
<organism evidence="1 2">
    <name type="scientific">Chaetomium globosum (strain ATCC 6205 / CBS 148.51 / DSM 1962 / NBRC 6347 / NRRL 1970)</name>
    <name type="common">Soil fungus</name>
    <dbReference type="NCBI Taxonomy" id="306901"/>
    <lineage>
        <taxon>Eukaryota</taxon>
        <taxon>Fungi</taxon>
        <taxon>Dikarya</taxon>
        <taxon>Ascomycota</taxon>
        <taxon>Pezizomycotina</taxon>
        <taxon>Sordariomycetes</taxon>
        <taxon>Sordariomycetidae</taxon>
        <taxon>Sordariales</taxon>
        <taxon>Chaetomiaceae</taxon>
        <taxon>Chaetomium</taxon>
    </lineage>
</organism>
<keyword evidence="2" id="KW-1185">Reference proteome</keyword>
<sequence>MPVIGLFGAGAQGSRNGGKGVMEGPVPWVCPGMQSGPRWEGGGMTAAPCCLSAASLLAGDPRHVPMQARHRVLPPAVAVAAGRFRTCGRSSSSNVLMAVADAGIRGERWANESAVMGL</sequence>
<proteinExistence type="predicted"/>
<dbReference type="InParanoid" id="Q2GTR2"/>
<dbReference type="VEuPathDB" id="FungiDB:CHGG_08642"/>
<evidence type="ECO:0000313" key="1">
    <source>
        <dbReference type="EMBL" id="EAQ84628.1"/>
    </source>
</evidence>
<dbReference type="AlphaFoldDB" id="Q2GTR2"/>
<dbReference type="GeneID" id="4395409"/>
<dbReference type="RefSeq" id="XP_001226569.1">
    <property type="nucleotide sequence ID" value="XM_001226568.1"/>
</dbReference>
<dbReference type="Proteomes" id="UP000001056">
    <property type="component" value="Unassembled WGS sequence"/>
</dbReference>
<evidence type="ECO:0000313" key="2">
    <source>
        <dbReference type="Proteomes" id="UP000001056"/>
    </source>
</evidence>
<reference evidence="2" key="1">
    <citation type="journal article" date="2015" name="Genome Announc.">
        <title>Draft genome sequence of the cellulolytic fungus Chaetomium globosum.</title>
        <authorList>
            <person name="Cuomo C.A."/>
            <person name="Untereiner W.A."/>
            <person name="Ma L.-J."/>
            <person name="Grabherr M."/>
            <person name="Birren B.W."/>
        </authorList>
    </citation>
    <scope>NUCLEOTIDE SEQUENCE [LARGE SCALE GENOMIC DNA]</scope>
    <source>
        <strain evidence="2">ATCC 6205 / CBS 148.51 / DSM 1962 / NBRC 6347 / NRRL 1970</strain>
    </source>
</reference>